<dbReference type="EMBL" id="QHCT01000002">
    <property type="protein sequence ID" value="RHX90774.1"/>
    <property type="molecule type" value="Genomic_DNA"/>
</dbReference>
<evidence type="ECO:0000313" key="1">
    <source>
        <dbReference type="EMBL" id="RHX90774.1"/>
    </source>
</evidence>
<organism evidence="1 2">
    <name type="scientific">Leptospira stimsonii</name>
    <dbReference type="NCBI Taxonomy" id="2202203"/>
    <lineage>
        <taxon>Bacteria</taxon>
        <taxon>Pseudomonadati</taxon>
        <taxon>Spirochaetota</taxon>
        <taxon>Spirochaetia</taxon>
        <taxon>Leptospirales</taxon>
        <taxon>Leptospiraceae</taxon>
        <taxon>Leptospira</taxon>
    </lineage>
</organism>
<sequence>MDWFKRKSDLNSQRFLSKFETKIPKLSLPFFEGRILMISKFGMRIQKNCCIKFWFYPSIVPERKKL</sequence>
<proteinExistence type="predicted"/>
<gene>
    <name evidence="1" type="ORF">DLM75_10350</name>
</gene>
<dbReference type="AlphaFoldDB" id="A0A396ZAC9"/>
<evidence type="ECO:0000313" key="2">
    <source>
        <dbReference type="Proteomes" id="UP000265798"/>
    </source>
</evidence>
<dbReference type="Proteomes" id="UP000265798">
    <property type="component" value="Unassembled WGS sequence"/>
</dbReference>
<comment type="caution">
    <text evidence="1">The sequence shown here is derived from an EMBL/GenBank/DDBJ whole genome shotgun (WGS) entry which is preliminary data.</text>
</comment>
<accession>A0A396ZAC9</accession>
<protein>
    <submittedName>
        <fullName evidence="1">Uncharacterized protein</fullName>
    </submittedName>
</protein>
<name>A0A396ZAC9_9LEPT</name>
<reference evidence="2" key="1">
    <citation type="submission" date="2018-05" db="EMBL/GenBank/DDBJ databases">
        <title>Leptospira yasudae sp. nov. and Leptospira stimsonii sp. nov., two pathogenic species of the genus Leptospira isolated from environmental sources.</title>
        <authorList>
            <person name="Casanovas-Massana A."/>
            <person name="Hamond C."/>
            <person name="Santos L.A."/>
            <person name="Hacker K.P."/>
            <person name="Balassiano I."/>
            <person name="Medeiros M.A."/>
            <person name="Reis M.G."/>
            <person name="Ko A.I."/>
            <person name="Wunder E.A."/>
        </authorList>
    </citation>
    <scope>NUCLEOTIDE SEQUENCE [LARGE SCALE GENOMIC DNA]</scope>
    <source>
        <strain evidence="2">Yale</strain>
    </source>
</reference>